<sequence>MKQWRPFASLPEYQTEIDKMLEEREKVEKPILSIDQIYDINEVLYSLKCGDYIYLKRYFNGKIYSQTSKLLELDKFSGRLILDNGIVEFNDLIDLKLC</sequence>
<accession>A0A9D9D6N2</accession>
<reference evidence="1" key="2">
    <citation type="journal article" date="2021" name="PeerJ">
        <title>Extensive microbial diversity within the chicken gut microbiome revealed by metagenomics and culture.</title>
        <authorList>
            <person name="Gilroy R."/>
            <person name="Ravi A."/>
            <person name="Getino M."/>
            <person name="Pursley I."/>
            <person name="Horton D.L."/>
            <person name="Alikhan N.F."/>
            <person name="Baker D."/>
            <person name="Gharbi K."/>
            <person name="Hall N."/>
            <person name="Watson M."/>
            <person name="Adriaenssens E.M."/>
            <person name="Foster-Nyarko E."/>
            <person name="Jarju S."/>
            <person name="Secka A."/>
            <person name="Antonio M."/>
            <person name="Oren A."/>
            <person name="Chaudhuri R.R."/>
            <person name="La Ragione R."/>
            <person name="Hildebrand F."/>
            <person name="Pallen M.J."/>
        </authorList>
    </citation>
    <scope>NUCLEOTIDE SEQUENCE</scope>
    <source>
        <strain evidence="1">1748</strain>
    </source>
</reference>
<reference evidence="1" key="1">
    <citation type="submission" date="2020-10" db="EMBL/GenBank/DDBJ databases">
        <authorList>
            <person name="Gilroy R."/>
        </authorList>
    </citation>
    <scope>NUCLEOTIDE SEQUENCE</scope>
    <source>
        <strain evidence="1">1748</strain>
    </source>
</reference>
<dbReference type="Proteomes" id="UP000823629">
    <property type="component" value="Unassembled WGS sequence"/>
</dbReference>
<dbReference type="PANTHER" id="PTHR40051:SF1">
    <property type="entry name" value="YOLD-LIKE FAMILY PROTEIN"/>
    <property type="match status" value="1"/>
</dbReference>
<proteinExistence type="predicted"/>
<evidence type="ECO:0000313" key="1">
    <source>
        <dbReference type="EMBL" id="MBO8414536.1"/>
    </source>
</evidence>
<organism evidence="1 2">
    <name type="scientific">Candidatus Scatoplasma merdavium</name>
    <dbReference type="NCBI Taxonomy" id="2840932"/>
    <lineage>
        <taxon>Bacteria</taxon>
        <taxon>Bacillati</taxon>
        <taxon>Bacillota</taxon>
        <taxon>Bacilli</taxon>
        <taxon>Bacillales</taxon>
        <taxon>Candidatus Scatoplasma</taxon>
    </lineage>
</organism>
<dbReference type="PANTHER" id="PTHR40051">
    <property type="entry name" value="IG HYPOTHETICAL 15966"/>
    <property type="match status" value="1"/>
</dbReference>
<evidence type="ECO:0000313" key="2">
    <source>
        <dbReference type="Proteomes" id="UP000823629"/>
    </source>
</evidence>
<name>A0A9D9D6N2_9BACL</name>
<gene>
    <name evidence="1" type="ORF">IAC78_03595</name>
</gene>
<dbReference type="InterPro" id="IPR014962">
    <property type="entry name" value="YolD"/>
</dbReference>
<dbReference type="AlphaFoldDB" id="A0A9D9D6N2"/>
<protein>
    <submittedName>
        <fullName evidence="1">YolD-like family protein</fullName>
    </submittedName>
</protein>
<dbReference type="Pfam" id="PF08863">
    <property type="entry name" value="YolD"/>
    <property type="match status" value="1"/>
</dbReference>
<dbReference type="EMBL" id="JADING010000100">
    <property type="protein sequence ID" value="MBO8414536.1"/>
    <property type="molecule type" value="Genomic_DNA"/>
</dbReference>
<comment type="caution">
    <text evidence="1">The sequence shown here is derived from an EMBL/GenBank/DDBJ whole genome shotgun (WGS) entry which is preliminary data.</text>
</comment>